<name>A0A3B0TR41_9ZZZZ</name>
<sequence length="38" mass="4326">MITGHIEKLWGGGIFSGVTGAIYKKINFVFWNYYSEVV</sequence>
<dbReference type="AlphaFoldDB" id="A0A3B0TR41"/>
<reference evidence="1" key="1">
    <citation type="submission" date="2018-06" db="EMBL/GenBank/DDBJ databases">
        <authorList>
            <person name="Zhirakovskaya E."/>
        </authorList>
    </citation>
    <scope>NUCLEOTIDE SEQUENCE</scope>
</reference>
<evidence type="ECO:0000313" key="1">
    <source>
        <dbReference type="EMBL" id="VAW15867.1"/>
    </source>
</evidence>
<organism evidence="1">
    <name type="scientific">hydrothermal vent metagenome</name>
    <dbReference type="NCBI Taxonomy" id="652676"/>
    <lineage>
        <taxon>unclassified sequences</taxon>
        <taxon>metagenomes</taxon>
        <taxon>ecological metagenomes</taxon>
    </lineage>
</organism>
<dbReference type="EMBL" id="UOEP01000054">
    <property type="protein sequence ID" value="VAW15867.1"/>
    <property type="molecule type" value="Genomic_DNA"/>
</dbReference>
<protein>
    <submittedName>
        <fullName evidence="1">Uncharacterized protein</fullName>
    </submittedName>
</protein>
<proteinExistence type="predicted"/>
<gene>
    <name evidence="1" type="ORF">MNBD_BACTEROID01-873</name>
</gene>
<accession>A0A3B0TR41</accession>